<keyword evidence="4" id="KW-0472">Membrane</keyword>
<dbReference type="AlphaFoldDB" id="A0A2T0WZ49"/>
<dbReference type="Pfam" id="PF13675">
    <property type="entry name" value="PilJ"/>
    <property type="match status" value="2"/>
</dbReference>
<sequence>MRYATTLGTTILALLLAGGAPALAQSGGVVVDENGRDRINYANRLGMLAERIPAAACADGAGIATEQAGPILAIASRDFDRILAALEDGDGAMNIVAPEEDRRILEDIGALRAIWAPLAPSVEAVLAGASRADADRIRAAAPDLLDRSVRLTSRIAGRYADPAQLLQRDALAIEIAGRQRMLLQRMALNACVLALDPGDDAALEALAGDHALFGLSLGALREGMAEAGVVPPPNERIAGDLAVIAEGWEGIAPVIAGLAAGEAIGPDAHDRVFAEMNRLLGLSNTTVFHYALASRLNL</sequence>
<organism evidence="7 8">
    <name type="scientific">Hasllibacter halocynthiae</name>
    <dbReference type="NCBI Taxonomy" id="595589"/>
    <lineage>
        <taxon>Bacteria</taxon>
        <taxon>Pseudomonadati</taxon>
        <taxon>Pseudomonadota</taxon>
        <taxon>Alphaproteobacteria</taxon>
        <taxon>Rhodobacterales</taxon>
        <taxon>Roseobacteraceae</taxon>
        <taxon>Hasllibacter</taxon>
    </lineage>
</organism>
<reference evidence="7 8" key="1">
    <citation type="submission" date="2018-03" db="EMBL/GenBank/DDBJ databases">
        <title>Genomic Encyclopedia of Archaeal and Bacterial Type Strains, Phase II (KMG-II): from individual species to whole genera.</title>
        <authorList>
            <person name="Goeker M."/>
        </authorList>
    </citation>
    <scope>NUCLEOTIDE SEQUENCE [LARGE SCALE GENOMIC DNA]</scope>
    <source>
        <strain evidence="7 8">DSM 29318</strain>
    </source>
</reference>
<evidence type="ECO:0000256" key="5">
    <source>
        <dbReference type="SAM" id="SignalP"/>
    </source>
</evidence>
<evidence type="ECO:0000256" key="4">
    <source>
        <dbReference type="ARBA" id="ARBA00023136"/>
    </source>
</evidence>
<evidence type="ECO:0000259" key="6">
    <source>
        <dbReference type="Pfam" id="PF13675"/>
    </source>
</evidence>
<feature type="signal peptide" evidence="5">
    <location>
        <begin position="1"/>
        <end position="24"/>
    </location>
</feature>
<evidence type="ECO:0000313" key="7">
    <source>
        <dbReference type="EMBL" id="PRY91925.1"/>
    </source>
</evidence>
<gene>
    <name evidence="7" type="ORF">BCF33_2807</name>
</gene>
<proteinExistence type="predicted"/>
<comment type="caution">
    <text evidence="7">The sequence shown here is derived from an EMBL/GenBank/DDBJ whole genome shotgun (WGS) entry which is preliminary data.</text>
</comment>
<accession>A0A2T0WZ49</accession>
<keyword evidence="2" id="KW-0812">Transmembrane</keyword>
<keyword evidence="5" id="KW-0732">Signal</keyword>
<protein>
    <submittedName>
        <fullName evidence="7">PilJ/NarX-like methyl-accepting chemotaxis transducer</fullName>
    </submittedName>
</protein>
<dbReference type="InterPro" id="IPR029095">
    <property type="entry name" value="NarX-like_N"/>
</dbReference>
<evidence type="ECO:0000313" key="8">
    <source>
        <dbReference type="Proteomes" id="UP000238801"/>
    </source>
</evidence>
<dbReference type="GO" id="GO:0016020">
    <property type="term" value="C:membrane"/>
    <property type="evidence" value="ECO:0007669"/>
    <property type="project" value="UniProtKB-SubCell"/>
</dbReference>
<comment type="subcellular location">
    <subcellularLocation>
        <location evidence="1">Membrane</location>
        <topology evidence="1">Multi-pass membrane protein</topology>
    </subcellularLocation>
</comment>
<evidence type="ECO:0000256" key="1">
    <source>
        <dbReference type="ARBA" id="ARBA00004141"/>
    </source>
</evidence>
<evidence type="ECO:0000256" key="2">
    <source>
        <dbReference type="ARBA" id="ARBA00022692"/>
    </source>
</evidence>
<dbReference type="EMBL" id="PVTT01000004">
    <property type="protein sequence ID" value="PRY91925.1"/>
    <property type="molecule type" value="Genomic_DNA"/>
</dbReference>
<feature type="chain" id="PRO_5015535475" evidence="5">
    <location>
        <begin position="25"/>
        <end position="298"/>
    </location>
</feature>
<feature type="domain" description="NarX-like N-terminal" evidence="6">
    <location>
        <begin position="39"/>
        <end position="133"/>
    </location>
</feature>
<name>A0A2T0WZ49_9RHOB</name>
<keyword evidence="3" id="KW-1133">Transmembrane helix</keyword>
<dbReference type="RefSeq" id="WP_106161897.1">
    <property type="nucleotide sequence ID" value="NZ_PVTT01000004.1"/>
</dbReference>
<dbReference type="OrthoDB" id="952521at2"/>
<evidence type="ECO:0000256" key="3">
    <source>
        <dbReference type="ARBA" id="ARBA00022989"/>
    </source>
</evidence>
<keyword evidence="8" id="KW-1185">Reference proteome</keyword>
<feature type="domain" description="NarX-like N-terminal" evidence="6">
    <location>
        <begin position="167"/>
        <end position="251"/>
    </location>
</feature>
<dbReference type="Proteomes" id="UP000238801">
    <property type="component" value="Unassembled WGS sequence"/>
</dbReference>